<dbReference type="AlphaFoldDB" id="A0A915CYX3"/>
<keyword evidence="1" id="KW-1185">Reference proteome</keyword>
<evidence type="ECO:0000313" key="1">
    <source>
        <dbReference type="Proteomes" id="UP000887574"/>
    </source>
</evidence>
<dbReference type="Proteomes" id="UP000887574">
    <property type="component" value="Unplaced"/>
</dbReference>
<evidence type="ECO:0000313" key="2">
    <source>
        <dbReference type="WBParaSite" id="jg14136"/>
    </source>
</evidence>
<organism evidence="1 2">
    <name type="scientific">Ditylenchus dipsaci</name>
    <dbReference type="NCBI Taxonomy" id="166011"/>
    <lineage>
        <taxon>Eukaryota</taxon>
        <taxon>Metazoa</taxon>
        <taxon>Ecdysozoa</taxon>
        <taxon>Nematoda</taxon>
        <taxon>Chromadorea</taxon>
        <taxon>Rhabditida</taxon>
        <taxon>Tylenchina</taxon>
        <taxon>Tylenchomorpha</taxon>
        <taxon>Sphaerularioidea</taxon>
        <taxon>Anguinidae</taxon>
        <taxon>Anguininae</taxon>
        <taxon>Ditylenchus</taxon>
    </lineage>
</organism>
<dbReference type="WBParaSite" id="jg14136">
    <property type="protein sequence ID" value="jg14136"/>
    <property type="gene ID" value="jg14136"/>
</dbReference>
<protein>
    <submittedName>
        <fullName evidence="2">Uncharacterized protein</fullName>
    </submittedName>
</protein>
<accession>A0A915CYX3</accession>
<reference evidence="2" key="1">
    <citation type="submission" date="2022-11" db="UniProtKB">
        <authorList>
            <consortium name="WormBaseParasite"/>
        </authorList>
    </citation>
    <scope>IDENTIFICATION</scope>
</reference>
<sequence>MSNRKRKSGNEAENGIQANGSDLSQALAVVVLPPIGKVVAEKFLPMKTPLADLYDSLVEPIIGFTRKMYLNDH</sequence>
<name>A0A915CYX3_9BILA</name>
<proteinExistence type="predicted"/>